<dbReference type="Gene3D" id="3.40.50.300">
    <property type="entry name" value="P-loop containing nucleotide triphosphate hydrolases"/>
    <property type="match status" value="2"/>
</dbReference>
<dbReference type="AlphaFoldDB" id="A0A433JKJ7"/>
<sequence>MPDPFIKSIKSYAASPNTICIGGILHNDVLINAPKLNIALRSLNRHGLIAGATGTGKTKTIQMLSEQLSAQGIPVFLMDIKGDLSGLAVPGERSESILNRQKLLGLDYKPTGYPVELLAMGEQPGVKIRATLTEFGPILFAKMLGLNETQTSIISILFQYAEDNHLLLLDLSDIKQLLSYAQGEGKKSIEANYGGLAPASLKSILRAIIELEAQGGYELFGEPSFEVHDLLQTTVQGAGVISILRLMNLQDKPKLFSTFMLGLLNRVYAAFPEIGDADKPKLVFFIDEAHLIFSHASKALLEQLQIIVKLIRSKGVGLIFCTQSPEDVPDGILSQLGLKIQHALRAFTAKDRKAIKLVAENFPSTVFYDTANLLTSLEIGQALVSALDAHGQPTPLIAAMIRAPQSRMGPLQEGELVQLVAKSHLVKKYDRRMERESAMEVLQKRKSEYNFQKDERLPGTKPAKETSTLETLSKNTLFRQIIRSFVREFTRFIMAALGLTKSGRKK</sequence>
<dbReference type="CDD" id="cd01983">
    <property type="entry name" value="SIMIBI"/>
    <property type="match status" value="1"/>
</dbReference>
<dbReference type="Pfam" id="PF05872">
    <property type="entry name" value="HerA_C"/>
    <property type="match status" value="1"/>
</dbReference>
<accession>A0A433JKJ7</accession>
<organism evidence="2 3">
    <name type="scientific">Legionella septentrionalis</name>
    <dbReference type="NCBI Taxonomy" id="2498109"/>
    <lineage>
        <taxon>Bacteria</taxon>
        <taxon>Pseudomonadati</taxon>
        <taxon>Pseudomonadota</taxon>
        <taxon>Gammaproteobacteria</taxon>
        <taxon>Legionellales</taxon>
        <taxon>Legionellaceae</taxon>
        <taxon>Legionella</taxon>
    </lineage>
</organism>
<dbReference type="InterPro" id="IPR027417">
    <property type="entry name" value="P-loop_NTPase"/>
</dbReference>
<gene>
    <name evidence="2" type="ORF">EKM59_03250</name>
</gene>
<feature type="domain" description="Helicase HerA-like C-terminal" evidence="1">
    <location>
        <begin position="35"/>
        <end position="469"/>
    </location>
</feature>
<dbReference type="InterPro" id="IPR051162">
    <property type="entry name" value="T4SS_component"/>
</dbReference>
<dbReference type="PANTHER" id="PTHR30121">
    <property type="entry name" value="UNCHARACTERIZED PROTEIN YJGR-RELATED"/>
    <property type="match status" value="1"/>
</dbReference>
<dbReference type="RefSeq" id="WP_127111127.1">
    <property type="nucleotide sequence ID" value="NZ_RZGR01000007.1"/>
</dbReference>
<name>A0A433JKJ7_9GAMM</name>
<dbReference type="Proteomes" id="UP000288012">
    <property type="component" value="Unassembled WGS sequence"/>
</dbReference>
<evidence type="ECO:0000259" key="1">
    <source>
        <dbReference type="Pfam" id="PF05872"/>
    </source>
</evidence>
<evidence type="ECO:0000313" key="3">
    <source>
        <dbReference type="Proteomes" id="UP000288012"/>
    </source>
</evidence>
<dbReference type="InterPro" id="IPR033186">
    <property type="entry name" value="HerA_C"/>
</dbReference>
<reference evidence="2 3" key="1">
    <citation type="submission" date="2018-12" db="EMBL/GenBank/DDBJ databases">
        <title>Legionella sp,whole genome shotgun sequence.</title>
        <authorList>
            <person name="Wu H."/>
        </authorList>
    </citation>
    <scope>NUCLEOTIDE SEQUENCE [LARGE SCALE GENOMIC DNA]</scope>
    <source>
        <strain evidence="3">km714</strain>
    </source>
</reference>
<dbReference type="SUPFAM" id="SSF52540">
    <property type="entry name" value="P-loop containing nucleoside triphosphate hydrolases"/>
    <property type="match status" value="1"/>
</dbReference>
<protein>
    <submittedName>
        <fullName evidence="2">DUF853 family protein</fullName>
    </submittedName>
</protein>
<evidence type="ECO:0000313" key="2">
    <source>
        <dbReference type="EMBL" id="RUQ89429.1"/>
    </source>
</evidence>
<keyword evidence="3" id="KW-1185">Reference proteome</keyword>
<proteinExistence type="predicted"/>
<dbReference type="EMBL" id="RZGR01000007">
    <property type="protein sequence ID" value="RUQ89429.1"/>
    <property type="molecule type" value="Genomic_DNA"/>
</dbReference>
<comment type="caution">
    <text evidence="2">The sequence shown here is derived from an EMBL/GenBank/DDBJ whole genome shotgun (WGS) entry which is preliminary data.</text>
</comment>
<dbReference type="PANTHER" id="PTHR30121:SF6">
    <property type="entry name" value="SLR6007 PROTEIN"/>
    <property type="match status" value="1"/>
</dbReference>